<proteinExistence type="inferred from homology"/>
<dbReference type="PROSITE" id="PS00061">
    <property type="entry name" value="ADH_SHORT"/>
    <property type="match status" value="1"/>
</dbReference>
<dbReference type="PRINTS" id="PR00081">
    <property type="entry name" value="GDHRDH"/>
</dbReference>
<dbReference type="EMBL" id="CP065050">
    <property type="protein sequence ID" value="QPI61148.1"/>
    <property type="molecule type" value="Genomic_DNA"/>
</dbReference>
<dbReference type="PANTHER" id="PTHR42760">
    <property type="entry name" value="SHORT-CHAIN DEHYDROGENASES/REDUCTASES FAMILY MEMBER"/>
    <property type="match status" value="1"/>
</dbReference>
<reference evidence="3 4" key="1">
    <citation type="submission" date="2020-11" db="EMBL/GenBank/DDBJ databases">
        <title>Complete genome sequence unveiled secondary metabolic potentials in Streptomyces solisilvae HNM0141.</title>
        <authorList>
            <person name="Huang X."/>
        </authorList>
    </citation>
    <scope>NUCLEOTIDE SEQUENCE [LARGE SCALE GENOMIC DNA]</scope>
    <source>
        <strain evidence="3 4">HNM0141</strain>
    </source>
</reference>
<dbReference type="PANTHER" id="PTHR42760:SF133">
    <property type="entry name" value="3-OXOACYL-[ACYL-CARRIER-PROTEIN] REDUCTASE"/>
    <property type="match status" value="1"/>
</dbReference>
<keyword evidence="2" id="KW-0560">Oxidoreductase</keyword>
<sequence length="259" mass="26332">MDLGLADRVALVTGASSGIGQACALALADEGCRVVGTDITEDGIQRLEAGNPDRFSSVVADLADPDGPAGAVAHTVARFGGIDVLVCAGGIFGNARGGVFAAEEGVGASEITPADWDRTLNVNLRGSFLAAQAAIPSMAKKGWGRVILIGSVSGQMGGFGAGADYAASKAALGGMARSMALTAGPSGITVNCVNPGMIETPMLLGNHDTRNTDKVARQTAMRRLGQREELAAMVTMLASEQAAYITGAHLDINGGYYFD</sequence>
<dbReference type="Gene3D" id="3.40.50.720">
    <property type="entry name" value="NAD(P)-binding Rossmann-like Domain"/>
    <property type="match status" value="1"/>
</dbReference>
<keyword evidence="4" id="KW-1185">Reference proteome</keyword>
<comment type="similarity">
    <text evidence="1">Belongs to the short-chain dehydrogenases/reductases (SDR) family.</text>
</comment>
<dbReference type="InterPro" id="IPR036291">
    <property type="entry name" value="NAD(P)-bd_dom_sf"/>
</dbReference>
<dbReference type="Proteomes" id="UP000663421">
    <property type="component" value="Chromosome"/>
</dbReference>
<accession>A0ABX6WJ52</accession>
<organism evidence="3 4">
    <name type="scientific">Streptomyces malaysiensis</name>
    <dbReference type="NCBI Taxonomy" id="92644"/>
    <lineage>
        <taxon>Bacteria</taxon>
        <taxon>Bacillati</taxon>
        <taxon>Actinomycetota</taxon>
        <taxon>Actinomycetes</taxon>
        <taxon>Kitasatosporales</taxon>
        <taxon>Streptomycetaceae</taxon>
        <taxon>Streptomyces</taxon>
        <taxon>Streptomyces violaceusniger group</taxon>
    </lineage>
</organism>
<dbReference type="PRINTS" id="PR00080">
    <property type="entry name" value="SDRFAMILY"/>
</dbReference>
<evidence type="ECO:0000313" key="4">
    <source>
        <dbReference type="Proteomes" id="UP000663421"/>
    </source>
</evidence>
<evidence type="ECO:0000313" key="3">
    <source>
        <dbReference type="EMBL" id="QPI61148.1"/>
    </source>
</evidence>
<evidence type="ECO:0000256" key="2">
    <source>
        <dbReference type="ARBA" id="ARBA00023002"/>
    </source>
</evidence>
<evidence type="ECO:0000256" key="1">
    <source>
        <dbReference type="ARBA" id="ARBA00006484"/>
    </source>
</evidence>
<dbReference type="Pfam" id="PF13561">
    <property type="entry name" value="adh_short_C2"/>
    <property type="match status" value="1"/>
</dbReference>
<dbReference type="SUPFAM" id="SSF51735">
    <property type="entry name" value="NAD(P)-binding Rossmann-fold domains"/>
    <property type="match status" value="1"/>
</dbReference>
<dbReference type="InterPro" id="IPR002347">
    <property type="entry name" value="SDR_fam"/>
</dbReference>
<name>A0ABX6WJ52_STRMQ</name>
<gene>
    <name evidence="3" type="ORF">I1A49_45130</name>
</gene>
<dbReference type="InterPro" id="IPR020904">
    <property type="entry name" value="Sc_DH/Rdtase_CS"/>
</dbReference>
<protein>
    <submittedName>
        <fullName evidence="3">SDR family oxidoreductase</fullName>
    </submittedName>
</protein>